<dbReference type="OrthoDB" id="1112751at2759"/>
<proteinExistence type="predicted"/>
<feature type="compositionally biased region" description="Basic and acidic residues" evidence="1">
    <location>
        <begin position="57"/>
        <end position="67"/>
    </location>
</feature>
<dbReference type="AlphaFoldDB" id="A0A565CPP8"/>
<protein>
    <submittedName>
        <fullName evidence="2">Uncharacterized protein</fullName>
    </submittedName>
</protein>
<comment type="caution">
    <text evidence="2">The sequence shown here is derived from an EMBL/GenBank/DDBJ whole genome shotgun (WGS) entry which is preliminary data.</text>
</comment>
<reference evidence="2" key="1">
    <citation type="submission" date="2019-07" db="EMBL/GenBank/DDBJ databases">
        <authorList>
            <person name="Dittberner H."/>
        </authorList>
    </citation>
    <scope>NUCLEOTIDE SEQUENCE [LARGE SCALE GENOMIC DNA]</scope>
</reference>
<feature type="compositionally biased region" description="Polar residues" evidence="1">
    <location>
        <begin position="22"/>
        <end position="44"/>
    </location>
</feature>
<gene>
    <name evidence="2" type="ORF">ANE_LOCUS26119</name>
</gene>
<keyword evidence="3" id="KW-1185">Reference proteome</keyword>
<sequence length="154" mass="17847">MANHLALTDDVNQITRKFQDLEASSSTSLHRNSSPHQQNFQSLPPNVDIEPENMTYEESRSEMSAKDCRRQESVKYQLISTGRPHGLKRKTMLPKILSVRYVFSNSSREIRYRLCHVLISIIRNAFHYGWNKTRFAAFATQRLNDSVVPRFFGG</sequence>
<name>A0A565CPP8_9BRAS</name>
<dbReference type="EMBL" id="CABITT030000008">
    <property type="protein sequence ID" value="VVB15675.1"/>
    <property type="molecule type" value="Genomic_DNA"/>
</dbReference>
<evidence type="ECO:0000256" key="1">
    <source>
        <dbReference type="SAM" id="MobiDB-lite"/>
    </source>
</evidence>
<feature type="region of interest" description="Disordered" evidence="1">
    <location>
        <begin position="22"/>
        <end position="67"/>
    </location>
</feature>
<organism evidence="2 3">
    <name type="scientific">Arabis nemorensis</name>
    <dbReference type="NCBI Taxonomy" id="586526"/>
    <lineage>
        <taxon>Eukaryota</taxon>
        <taxon>Viridiplantae</taxon>
        <taxon>Streptophyta</taxon>
        <taxon>Embryophyta</taxon>
        <taxon>Tracheophyta</taxon>
        <taxon>Spermatophyta</taxon>
        <taxon>Magnoliopsida</taxon>
        <taxon>eudicotyledons</taxon>
        <taxon>Gunneridae</taxon>
        <taxon>Pentapetalae</taxon>
        <taxon>rosids</taxon>
        <taxon>malvids</taxon>
        <taxon>Brassicales</taxon>
        <taxon>Brassicaceae</taxon>
        <taxon>Arabideae</taxon>
        <taxon>Arabis</taxon>
    </lineage>
</organism>
<dbReference type="Proteomes" id="UP000489600">
    <property type="component" value="Unassembled WGS sequence"/>
</dbReference>
<evidence type="ECO:0000313" key="2">
    <source>
        <dbReference type="EMBL" id="VVB15675.1"/>
    </source>
</evidence>
<evidence type="ECO:0000313" key="3">
    <source>
        <dbReference type="Proteomes" id="UP000489600"/>
    </source>
</evidence>
<accession>A0A565CPP8</accession>